<keyword evidence="2" id="KW-1185">Reference proteome</keyword>
<evidence type="ECO:0000313" key="1">
    <source>
        <dbReference type="EMBL" id="PPR07502.1"/>
    </source>
</evidence>
<protein>
    <submittedName>
        <fullName evidence="1">Uncharacterized protein</fullName>
    </submittedName>
</protein>
<sequence>MVTISPSEPLLAEAAFDAMTTATYMNGDLVATSLLDHIDSSYLDAGNRGEVAASLLLLLARDKAVKAPDRQDILPLGKRSMDPKNDGWTSGRIITALDFLRALLPSDHHRSLGQHKPSCHVEGKDGETLEEAFTDGFIWFNHFIKVNDFSMVNRQYLSCLISRGAAIICADNHRGVDLVIPVLFNDSLEPESVSAILIQVKNDASFTHNVCTALFDLMDPYEVNLFSKGETPSPITRLVFALASKRADVMFPSPGCRSNRYVSNDKYTAYDIWVAGVTPESFGVISQDSVQTYNSLLQRSINAFNGYGLFDHSSKEQVLRDGRTSARRRMHPGASSILEHQQNYVAFDSGQSPCVELDDNEEE</sequence>
<gene>
    <name evidence="1" type="ORF">CVT26_013471</name>
</gene>
<dbReference type="EMBL" id="NHYE01000111">
    <property type="protein sequence ID" value="PPR07502.1"/>
    <property type="molecule type" value="Genomic_DNA"/>
</dbReference>
<accession>A0A409YWX7</accession>
<dbReference type="STRING" id="231916.A0A409YWX7"/>
<dbReference type="AlphaFoldDB" id="A0A409YWX7"/>
<proteinExistence type="predicted"/>
<dbReference type="OrthoDB" id="107110at2759"/>
<reference evidence="1 2" key="1">
    <citation type="journal article" date="2018" name="Evol. Lett.">
        <title>Horizontal gene cluster transfer increased hallucinogenic mushroom diversity.</title>
        <authorList>
            <person name="Reynolds H.T."/>
            <person name="Vijayakumar V."/>
            <person name="Gluck-Thaler E."/>
            <person name="Korotkin H.B."/>
            <person name="Matheny P.B."/>
            <person name="Slot J.C."/>
        </authorList>
    </citation>
    <scope>NUCLEOTIDE SEQUENCE [LARGE SCALE GENOMIC DNA]</scope>
    <source>
        <strain evidence="1 2">SRW20</strain>
    </source>
</reference>
<dbReference type="PANTHER" id="PTHR33266:SF1">
    <property type="entry name" value="F-BOX DOMAIN-CONTAINING PROTEIN"/>
    <property type="match status" value="1"/>
</dbReference>
<dbReference type="InParanoid" id="A0A409YWX7"/>
<name>A0A409YWX7_9AGAR</name>
<comment type="caution">
    <text evidence="1">The sequence shown here is derived from an EMBL/GenBank/DDBJ whole genome shotgun (WGS) entry which is preliminary data.</text>
</comment>
<evidence type="ECO:0000313" key="2">
    <source>
        <dbReference type="Proteomes" id="UP000284706"/>
    </source>
</evidence>
<organism evidence="1 2">
    <name type="scientific">Gymnopilus dilepis</name>
    <dbReference type="NCBI Taxonomy" id="231916"/>
    <lineage>
        <taxon>Eukaryota</taxon>
        <taxon>Fungi</taxon>
        <taxon>Dikarya</taxon>
        <taxon>Basidiomycota</taxon>
        <taxon>Agaricomycotina</taxon>
        <taxon>Agaricomycetes</taxon>
        <taxon>Agaricomycetidae</taxon>
        <taxon>Agaricales</taxon>
        <taxon>Agaricineae</taxon>
        <taxon>Hymenogastraceae</taxon>
        <taxon>Gymnopilus</taxon>
    </lineage>
</organism>
<dbReference type="Proteomes" id="UP000284706">
    <property type="component" value="Unassembled WGS sequence"/>
</dbReference>
<dbReference type="PANTHER" id="PTHR33266">
    <property type="entry name" value="CHROMOSOME 15, WHOLE GENOME SHOTGUN SEQUENCE"/>
    <property type="match status" value="1"/>
</dbReference>